<dbReference type="AlphaFoldDB" id="E0NJI6"/>
<evidence type="ECO:0000259" key="8">
    <source>
        <dbReference type="PROSITE" id="PS50893"/>
    </source>
</evidence>
<comment type="similarity">
    <text evidence="2">Belongs to the ABC transporter superfamily.</text>
</comment>
<keyword evidence="10" id="KW-1185">Reference proteome</keyword>
<comment type="caution">
    <text evidence="9">The sequence shown here is derived from an EMBL/GenBank/DDBJ whole genome shotgun (WGS) entry which is preliminary data.</text>
</comment>
<accession>E0NJI6</accession>
<dbReference type="OrthoDB" id="9806285at2"/>
<dbReference type="SMART" id="SM00382">
    <property type="entry name" value="AAA"/>
    <property type="match status" value="1"/>
</dbReference>
<evidence type="ECO:0000256" key="5">
    <source>
        <dbReference type="ARBA" id="ARBA00022741"/>
    </source>
</evidence>
<dbReference type="Proteomes" id="UP000003280">
    <property type="component" value="Unassembled WGS sequence"/>
</dbReference>
<gene>
    <name evidence="9" type="ORF">HMPREF9225_0325</name>
</gene>
<keyword evidence="3" id="KW-0813">Transport</keyword>
<dbReference type="Pfam" id="PF00005">
    <property type="entry name" value="ABC_tran"/>
    <property type="match status" value="1"/>
</dbReference>
<evidence type="ECO:0000256" key="2">
    <source>
        <dbReference type="ARBA" id="ARBA00005417"/>
    </source>
</evidence>
<dbReference type="EC" id="3.6.3.-" evidence="9"/>
<keyword evidence="7" id="KW-0472">Membrane</keyword>
<dbReference type="SUPFAM" id="SSF52540">
    <property type="entry name" value="P-loop containing nucleoside triphosphate hydrolases"/>
    <property type="match status" value="1"/>
</dbReference>
<evidence type="ECO:0000256" key="3">
    <source>
        <dbReference type="ARBA" id="ARBA00022448"/>
    </source>
</evidence>
<dbReference type="GO" id="GO:0005524">
    <property type="term" value="F:ATP binding"/>
    <property type="evidence" value="ECO:0007669"/>
    <property type="project" value="UniProtKB-KW"/>
</dbReference>
<keyword evidence="5" id="KW-0547">Nucleotide-binding</keyword>
<keyword evidence="6 9" id="KW-0067">ATP-binding</keyword>
<evidence type="ECO:0000256" key="7">
    <source>
        <dbReference type="ARBA" id="ARBA00023136"/>
    </source>
</evidence>
<dbReference type="InterPro" id="IPR003593">
    <property type="entry name" value="AAA+_ATPase"/>
</dbReference>
<dbReference type="InterPro" id="IPR050388">
    <property type="entry name" value="ABC_Ni/Peptide_Import"/>
</dbReference>
<dbReference type="PROSITE" id="PS50893">
    <property type="entry name" value="ABC_TRANSPORTER_2"/>
    <property type="match status" value="1"/>
</dbReference>
<dbReference type="FunFam" id="3.40.50.300:FF:000016">
    <property type="entry name" value="Oligopeptide ABC transporter ATP-binding component"/>
    <property type="match status" value="1"/>
</dbReference>
<proteinExistence type="inferred from homology"/>
<dbReference type="Gene3D" id="3.40.50.300">
    <property type="entry name" value="P-loop containing nucleotide triphosphate hydrolases"/>
    <property type="match status" value="1"/>
</dbReference>
<dbReference type="GO" id="GO:0005886">
    <property type="term" value="C:plasma membrane"/>
    <property type="evidence" value="ECO:0007669"/>
    <property type="project" value="UniProtKB-SubCell"/>
</dbReference>
<reference evidence="9 10" key="1">
    <citation type="submission" date="2010-07" db="EMBL/GenBank/DDBJ databases">
        <authorList>
            <person name="Muzny D."/>
            <person name="Qin X."/>
            <person name="Deng J."/>
            <person name="Jiang H."/>
            <person name="Liu Y."/>
            <person name="Qu J."/>
            <person name="Song X.-Z."/>
            <person name="Zhang L."/>
            <person name="Thornton R."/>
            <person name="Coyle M."/>
            <person name="Francisco L."/>
            <person name="Jackson L."/>
            <person name="Javaid M."/>
            <person name="Korchina V."/>
            <person name="Kovar C."/>
            <person name="Mata R."/>
            <person name="Mathew T."/>
            <person name="Ngo R."/>
            <person name="Nguyen L."/>
            <person name="Nguyen N."/>
            <person name="Okwuonu G."/>
            <person name="Ongeri F."/>
            <person name="Pham C."/>
            <person name="Simmons D."/>
            <person name="Wilczek-Boney K."/>
            <person name="Hale W."/>
            <person name="Jakkamsetti A."/>
            <person name="Pham P."/>
            <person name="Ruth R."/>
            <person name="San Lucas F."/>
            <person name="Warren J."/>
            <person name="Zhang J."/>
            <person name="Zhao Z."/>
            <person name="Zhou C."/>
            <person name="Zhu D."/>
            <person name="Lee S."/>
            <person name="Bess C."/>
            <person name="Blankenburg K."/>
            <person name="Forbes L."/>
            <person name="Fu Q."/>
            <person name="Gubbala S."/>
            <person name="Hirani K."/>
            <person name="Jayaseelan J.C."/>
            <person name="Lara F."/>
            <person name="Munidasa M."/>
            <person name="Palculict T."/>
            <person name="Patil S."/>
            <person name="Pu L.-L."/>
            <person name="Saada N."/>
            <person name="Tang L."/>
            <person name="Weissenberger G."/>
            <person name="Zhu Y."/>
            <person name="Hemphill L."/>
            <person name="Shang Y."/>
            <person name="Youmans B."/>
            <person name="Ayvaz T."/>
            <person name="Ross M."/>
            <person name="Santibanez J."/>
            <person name="Aqrawi P."/>
            <person name="Gross S."/>
            <person name="Joshi V."/>
            <person name="Fowler G."/>
            <person name="Nazareth L."/>
            <person name="Reid J."/>
            <person name="Worley K."/>
            <person name="Petrosino J."/>
            <person name="Highlander S."/>
            <person name="Gibbs R."/>
        </authorList>
    </citation>
    <scope>NUCLEOTIDE SEQUENCE [LARGE SCALE GENOMIC DNA]</scope>
    <source>
        <strain evidence="9 10">ATCC BAA-1640</strain>
    </source>
</reference>
<evidence type="ECO:0000256" key="6">
    <source>
        <dbReference type="ARBA" id="ARBA00022840"/>
    </source>
</evidence>
<dbReference type="InterPro" id="IPR027417">
    <property type="entry name" value="P-loop_NTPase"/>
</dbReference>
<dbReference type="GO" id="GO:0015833">
    <property type="term" value="P:peptide transport"/>
    <property type="evidence" value="ECO:0007669"/>
    <property type="project" value="InterPro"/>
</dbReference>
<organism evidence="9 10">
    <name type="scientific">Peptoniphilus duerdenii ATCC BAA-1640</name>
    <dbReference type="NCBI Taxonomy" id="862517"/>
    <lineage>
        <taxon>Bacteria</taxon>
        <taxon>Bacillati</taxon>
        <taxon>Bacillota</taxon>
        <taxon>Tissierellia</taxon>
        <taxon>Tissierellales</taxon>
        <taxon>Peptoniphilaceae</taxon>
        <taxon>Peptoniphilus</taxon>
    </lineage>
</organism>
<sequence length="318" mass="35368">MENVLEVSNLTIGIKNGKNILKLVEDVSFSIKKGEVLGIVGESGCGKSLTCRSIPNLLPSGVNILSGSIIFNGKLINDKSFNIEKIRGQNISMIFQEPTKTLHPLKTIGHQVEEVLKIHTDLNKNERKEKVIELLEAVGIDNASSRIKQYPFQLSGGLCQRVVIAIAIALNPDLIIADEPTTALDVSVQKKILELLKDLNKKMNCSLIIVSHDIGVVKEIADRVAIMYCGQIVEESSLKEIFNHPLHPYNKALMNCIPTISTNKKLVPIKGSVPNPKDYSKLCRFFDRCEESVEKCKCKNPSIIKKGETYVRCIKYEE</sequence>
<dbReference type="CDD" id="cd03257">
    <property type="entry name" value="ABC_NikE_OppD_transporters"/>
    <property type="match status" value="1"/>
</dbReference>
<dbReference type="NCBIfam" id="TIGR01727">
    <property type="entry name" value="oligo_HPY"/>
    <property type="match status" value="1"/>
</dbReference>
<comment type="subcellular location">
    <subcellularLocation>
        <location evidence="1">Cell membrane</location>
        <topology evidence="1">Peripheral membrane protein</topology>
    </subcellularLocation>
</comment>
<dbReference type="eggNOG" id="COG0444">
    <property type="taxonomic scope" value="Bacteria"/>
</dbReference>
<dbReference type="PANTHER" id="PTHR43297:SF2">
    <property type="entry name" value="DIPEPTIDE TRANSPORT ATP-BINDING PROTEIN DPPD"/>
    <property type="match status" value="1"/>
</dbReference>
<keyword evidence="9" id="KW-0378">Hydrolase</keyword>
<dbReference type="PANTHER" id="PTHR43297">
    <property type="entry name" value="OLIGOPEPTIDE TRANSPORT ATP-BINDING PROTEIN APPD"/>
    <property type="match status" value="1"/>
</dbReference>
<dbReference type="STRING" id="862517.HMPREF9225_0325"/>
<dbReference type="GO" id="GO:0016887">
    <property type="term" value="F:ATP hydrolysis activity"/>
    <property type="evidence" value="ECO:0007669"/>
    <property type="project" value="InterPro"/>
</dbReference>
<dbReference type="InterPro" id="IPR003439">
    <property type="entry name" value="ABC_transporter-like_ATP-bd"/>
</dbReference>
<protein>
    <submittedName>
        <fullName evidence="9">ABC transporter, ATP-binding protein</fullName>
        <ecNumber evidence="9">3.6.3.-</ecNumber>
    </submittedName>
</protein>
<evidence type="ECO:0000256" key="4">
    <source>
        <dbReference type="ARBA" id="ARBA00022475"/>
    </source>
</evidence>
<evidence type="ECO:0000313" key="10">
    <source>
        <dbReference type="Proteomes" id="UP000003280"/>
    </source>
</evidence>
<dbReference type="RefSeq" id="WP_008901161.1">
    <property type="nucleotide sequence ID" value="NZ_GL397071.1"/>
</dbReference>
<dbReference type="InterPro" id="IPR013563">
    <property type="entry name" value="Oligopep_ABC_C"/>
</dbReference>
<feature type="domain" description="ABC transporter" evidence="8">
    <location>
        <begin position="5"/>
        <end position="254"/>
    </location>
</feature>
<keyword evidence="4" id="KW-1003">Cell membrane</keyword>
<dbReference type="Pfam" id="PF08352">
    <property type="entry name" value="oligo_HPY"/>
    <property type="match status" value="1"/>
</dbReference>
<evidence type="ECO:0000313" key="9">
    <source>
        <dbReference type="EMBL" id="EFM26006.1"/>
    </source>
</evidence>
<evidence type="ECO:0000256" key="1">
    <source>
        <dbReference type="ARBA" id="ARBA00004202"/>
    </source>
</evidence>
<name>E0NJI6_9FIRM</name>
<dbReference type="HOGENOM" id="CLU_000604_1_23_9"/>
<dbReference type="EMBL" id="AEEH01000018">
    <property type="protein sequence ID" value="EFM26006.1"/>
    <property type="molecule type" value="Genomic_DNA"/>
</dbReference>